<gene>
    <name evidence="2" type="ORF">NIES2119_21885</name>
</gene>
<evidence type="ECO:0000256" key="1">
    <source>
        <dbReference type="SAM" id="SignalP"/>
    </source>
</evidence>
<evidence type="ECO:0000313" key="3">
    <source>
        <dbReference type="Proteomes" id="UP000185860"/>
    </source>
</evidence>
<accession>A0A1U7IBC0</accession>
<feature type="signal peptide" evidence="1">
    <location>
        <begin position="1"/>
        <end position="26"/>
    </location>
</feature>
<dbReference type="RefSeq" id="WP_073595615.1">
    <property type="nucleotide sequence ID" value="NZ_MRCE01000025.1"/>
</dbReference>
<organism evidence="2 3">
    <name type="scientific">[Phormidium ambiguum] IAM M-71</name>
    <dbReference type="NCBI Taxonomy" id="454136"/>
    <lineage>
        <taxon>Bacteria</taxon>
        <taxon>Bacillati</taxon>
        <taxon>Cyanobacteriota</taxon>
        <taxon>Cyanophyceae</taxon>
        <taxon>Oscillatoriophycideae</taxon>
        <taxon>Aerosakkonematales</taxon>
        <taxon>Aerosakkonemataceae</taxon>
        <taxon>Floridanema</taxon>
    </lineage>
</organism>
<feature type="chain" id="PRO_5012662549" evidence="1">
    <location>
        <begin position="27"/>
        <end position="148"/>
    </location>
</feature>
<keyword evidence="1" id="KW-0732">Signal</keyword>
<dbReference type="EMBL" id="MRCE01000025">
    <property type="protein sequence ID" value="OKH33944.1"/>
    <property type="molecule type" value="Genomic_DNA"/>
</dbReference>
<proteinExistence type="predicted"/>
<dbReference type="AlphaFoldDB" id="A0A1U7IBC0"/>
<evidence type="ECO:0000313" key="2">
    <source>
        <dbReference type="EMBL" id="OKH33944.1"/>
    </source>
</evidence>
<protein>
    <submittedName>
        <fullName evidence="2">Uncharacterized protein</fullName>
    </submittedName>
</protein>
<comment type="caution">
    <text evidence="2">The sequence shown here is derived from an EMBL/GenBank/DDBJ whole genome shotgun (WGS) entry which is preliminary data.</text>
</comment>
<sequence>MLRKIVSLLAISPLALNLIATTPSTAQQSIEAQHQRPTNGFKLSCNQLIFEGAKFQTQATYPRDPNLYTGPLRITRVHGSKWVGRLNLNNYQETVEGRISGTRFTLKRRSGQNWSASCTAGGGIYGTFTKKESRAVGSFTLTPNFARR</sequence>
<reference evidence="2 3" key="1">
    <citation type="submission" date="2016-11" db="EMBL/GenBank/DDBJ databases">
        <title>Draft Genome Sequences of Nine Cyanobacterial Strains from Diverse Habitats.</title>
        <authorList>
            <person name="Zhu T."/>
            <person name="Hou S."/>
            <person name="Lu X."/>
            <person name="Hess W.R."/>
        </authorList>
    </citation>
    <scope>NUCLEOTIDE SEQUENCE [LARGE SCALE GENOMIC DNA]</scope>
    <source>
        <strain evidence="2 3">IAM M-71</strain>
    </source>
</reference>
<dbReference type="STRING" id="454136.NIES2119_21885"/>
<dbReference type="Proteomes" id="UP000185860">
    <property type="component" value="Unassembled WGS sequence"/>
</dbReference>
<name>A0A1U7IBC0_9CYAN</name>